<evidence type="ECO:0000259" key="4">
    <source>
        <dbReference type="PROSITE" id="PS50932"/>
    </source>
</evidence>
<dbReference type="SUPFAM" id="SSF53822">
    <property type="entry name" value="Periplasmic binding protein-like I"/>
    <property type="match status" value="1"/>
</dbReference>
<dbReference type="GO" id="GO:0000976">
    <property type="term" value="F:transcription cis-regulatory region binding"/>
    <property type="evidence" value="ECO:0007669"/>
    <property type="project" value="TreeGrafter"/>
</dbReference>
<evidence type="ECO:0000313" key="5">
    <source>
        <dbReference type="EMBL" id="EHR33929.1"/>
    </source>
</evidence>
<dbReference type="Gene3D" id="3.40.50.2300">
    <property type="match status" value="2"/>
</dbReference>
<dbReference type="PANTHER" id="PTHR30146:SF150">
    <property type="entry name" value="ARABINOSE METABOLISM TRANSCRIPTIONAL REPRESSOR"/>
    <property type="match status" value="1"/>
</dbReference>
<dbReference type="CDD" id="cd01392">
    <property type="entry name" value="HTH_LacI"/>
    <property type="match status" value="1"/>
</dbReference>
<proteinExistence type="predicted"/>
<dbReference type="Gene3D" id="1.10.260.40">
    <property type="entry name" value="lambda repressor-like DNA-binding domains"/>
    <property type="match status" value="1"/>
</dbReference>
<evidence type="ECO:0000256" key="2">
    <source>
        <dbReference type="ARBA" id="ARBA00023125"/>
    </source>
</evidence>
<keyword evidence="2" id="KW-0238">DNA-binding</keyword>
<dbReference type="eggNOG" id="COG1609">
    <property type="taxonomic scope" value="Bacteria"/>
</dbReference>
<dbReference type="InterPro" id="IPR010982">
    <property type="entry name" value="Lambda_DNA-bd_dom_sf"/>
</dbReference>
<dbReference type="PATRIC" id="fig|883114.3.peg.855"/>
<dbReference type="Proteomes" id="UP000004191">
    <property type="component" value="Unassembled WGS sequence"/>
</dbReference>
<dbReference type="STRING" id="883114.HMPREF9709_00865"/>
<dbReference type="InterPro" id="IPR000843">
    <property type="entry name" value="HTH_LacI"/>
</dbReference>
<dbReference type="GeneID" id="96998861"/>
<dbReference type="AlphaFoldDB" id="H3NNF4"/>
<dbReference type="SMART" id="SM00354">
    <property type="entry name" value="HTH_LACI"/>
    <property type="match status" value="1"/>
</dbReference>
<keyword evidence="3" id="KW-0804">Transcription</keyword>
<dbReference type="OrthoDB" id="9784962at2"/>
<dbReference type="InterPro" id="IPR028082">
    <property type="entry name" value="Peripla_BP_I"/>
</dbReference>
<protein>
    <recommendedName>
        <fullName evidence="4">HTH lacI-type domain-containing protein</fullName>
    </recommendedName>
</protein>
<organism evidence="5 6">
    <name type="scientific">Helcococcus kunzii ATCC 51366</name>
    <dbReference type="NCBI Taxonomy" id="883114"/>
    <lineage>
        <taxon>Bacteria</taxon>
        <taxon>Bacillati</taxon>
        <taxon>Bacillota</taxon>
        <taxon>Tissierellia</taxon>
        <taxon>Tissierellales</taxon>
        <taxon>Peptoniphilaceae</taxon>
        <taxon>Helcococcus</taxon>
    </lineage>
</organism>
<accession>H3NNF4</accession>
<comment type="caution">
    <text evidence="5">The sequence shown here is derived from an EMBL/GenBank/DDBJ whole genome shotgun (WGS) entry which is preliminary data.</text>
</comment>
<dbReference type="CDD" id="cd06267">
    <property type="entry name" value="PBP1_LacI_sugar_binding-like"/>
    <property type="match status" value="1"/>
</dbReference>
<sequence>MSRKPTMEDVKNLAGVSISTVSRVINGTRKVSPDKTEAVNKAIEKLGYKPNELARSLVMKRSNTLGIILDDIGYGYMAQYLRGIDEIGKMYKYDILLYSTFGDFEIQKKAVDFLSSKQVEGIIVISEKINSEILYLIREHEIPYIILDQFYSPEEFKTITIDYKQAMYDMTKYIIDNNHKKIAYVRERSSSYSAESKETGYQECVDDFNLESWVFNTPENSIEAGYNFLEKNIKKFRDYNITAIVADSDALAIGMLHYFYDNNISIPEEFSITGFGNTEISELFKPSLSSVRMPYYDIGAIAVRMLVKILRESEEFEKSINLKHEIMERETVRKLKK</sequence>
<reference evidence="5 6" key="1">
    <citation type="submission" date="2012-01" db="EMBL/GenBank/DDBJ databases">
        <title>The Genome Sequence of Helcococcus kunzii ATCC 51366.</title>
        <authorList>
            <consortium name="The Broad Institute Genome Sequencing Platform"/>
            <person name="Earl A."/>
            <person name="Ward D."/>
            <person name="Feldgarden M."/>
            <person name="Gevers D."/>
            <person name="Huys G."/>
            <person name="Young S.K."/>
            <person name="Zeng Q."/>
            <person name="Gargeya S."/>
            <person name="Fitzgerald M."/>
            <person name="Haas B."/>
            <person name="Abouelleil A."/>
            <person name="Alvarado L."/>
            <person name="Arachchi H.M."/>
            <person name="Berlin A."/>
            <person name="Chapman S.B."/>
            <person name="Gearin G."/>
            <person name="Goldberg J."/>
            <person name="Griggs A."/>
            <person name="Gujja S."/>
            <person name="Hansen M."/>
            <person name="Heiman D."/>
            <person name="Howarth C."/>
            <person name="Larimer J."/>
            <person name="Lui A."/>
            <person name="MacDonald P.J.P."/>
            <person name="McCowen C."/>
            <person name="Montmayeur A."/>
            <person name="Murphy C."/>
            <person name="Neiman D."/>
            <person name="Pearson M."/>
            <person name="Priest M."/>
            <person name="Roberts A."/>
            <person name="Saif S."/>
            <person name="Shea T."/>
            <person name="Sisk P."/>
            <person name="Stolte C."/>
            <person name="Sykes S."/>
            <person name="Wortman J."/>
            <person name="Nusbaum C."/>
            <person name="Birren B."/>
        </authorList>
    </citation>
    <scope>NUCLEOTIDE SEQUENCE [LARGE SCALE GENOMIC DNA]</scope>
    <source>
        <strain evidence="5 6">ATCC 51366</strain>
    </source>
</reference>
<evidence type="ECO:0000256" key="3">
    <source>
        <dbReference type="ARBA" id="ARBA00023163"/>
    </source>
</evidence>
<gene>
    <name evidence="5" type="ORF">HMPREF9709_00865</name>
</gene>
<dbReference type="PROSITE" id="PS50932">
    <property type="entry name" value="HTH_LACI_2"/>
    <property type="match status" value="1"/>
</dbReference>
<dbReference type="PANTHER" id="PTHR30146">
    <property type="entry name" value="LACI-RELATED TRANSCRIPTIONAL REPRESSOR"/>
    <property type="match status" value="1"/>
</dbReference>
<dbReference type="GO" id="GO:0003700">
    <property type="term" value="F:DNA-binding transcription factor activity"/>
    <property type="evidence" value="ECO:0007669"/>
    <property type="project" value="TreeGrafter"/>
</dbReference>
<dbReference type="HOGENOM" id="CLU_037628_6_0_9"/>
<dbReference type="EMBL" id="AGEI01000021">
    <property type="protein sequence ID" value="EHR33929.1"/>
    <property type="molecule type" value="Genomic_DNA"/>
</dbReference>
<dbReference type="InterPro" id="IPR046335">
    <property type="entry name" value="LacI/GalR-like_sensor"/>
</dbReference>
<dbReference type="Pfam" id="PF00356">
    <property type="entry name" value="LacI"/>
    <property type="match status" value="1"/>
</dbReference>
<name>H3NNF4_9FIRM</name>
<evidence type="ECO:0000256" key="1">
    <source>
        <dbReference type="ARBA" id="ARBA00023015"/>
    </source>
</evidence>
<evidence type="ECO:0000313" key="6">
    <source>
        <dbReference type="Proteomes" id="UP000004191"/>
    </source>
</evidence>
<keyword evidence="6" id="KW-1185">Reference proteome</keyword>
<feature type="domain" description="HTH lacI-type" evidence="4">
    <location>
        <begin position="5"/>
        <end position="59"/>
    </location>
</feature>
<dbReference type="RefSeq" id="WP_005398275.1">
    <property type="nucleotide sequence ID" value="NZ_JH601088.1"/>
</dbReference>
<dbReference type="SUPFAM" id="SSF47413">
    <property type="entry name" value="lambda repressor-like DNA-binding domains"/>
    <property type="match status" value="1"/>
</dbReference>
<dbReference type="Pfam" id="PF13377">
    <property type="entry name" value="Peripla_BP_3"/>
    <property type="match status" value="1"/>
</dbReference>
<keyword evidence="1" id="KW-0805">Transcription regulation</keyword>